<dbReference type="EMBL" id="JABANM010032010">
    <property type="protein sequence ID" value="KAF4703638.1"/>
    <property type="molecule type" value="Genomic_DNA"/>
</dbReference>
<organism evidence="2 3">
    <name type="scientific">Perkinsus olseni</name>
    <name type="common">Perkinsus atlanticus</name>
    <dbReference type="NCBI Taxonomy" id="32597"/>
    <lineage>
        <taxon>Eukaryota</taxon>
        <taxon>Sar</taxon>
        <taxon>Alveolata</taxon>
        <taxon>Perkinsozoa</taxon>
        <taxon>Perkinsea</taxon>
        <taxon>Perkinsida</taxon>
        <taxon>Perkinsidae</taxon>
        <taxon>Perkinsus</taxon>
    </lineage>
</organism>
<proteinExistence type="predicted"/>
<evidence type="ECO:0000313" key="3">
    <source>
        <dbReference type="Proteomes" id="UP000574390"/>
    </source>
</evidence>
<dbReference type="Proteomes" id="UP000574390">
    <property type="component" value="Unassembled WGS sequence"/>
</dbReference>
<feature type="region of interest" description="Disordered" evidence="1">
    <location>
        <begin position="128"/>
        <end position="170"/>
    </location>
</feature>
<feature type="non-terminal residue" evidence="2">
    <location>
        <position position="170"/>
    </location>
</feature>
<evidence type="ECO:0000256" key="1">
    <source>
        <dbReference type="SAM" id="MobiDB-lite"/>
    </source>
</evidence>
<sequence length="170" mass="18434">LERPGTAEDYRSAGLARYDLSEEMGDADEAADVPVVLGRTLLAVAGRSLRDAEPSPVLPSLRLSAAQHKYQLGLRMEPSNCCITDETRRKTSGRATSPPEPPTALRDTVPDTPARPLKDRLVMMRGFVVGSSRSSSSMSPEEPEAGATETLEPSEERIAGPASRWICRRD</sequence>
<reference evidence="2 3" key="1">
    <citation type="submission" date="2020-04" db="EMBL/GenBank/DDBJ databases">
        <title>Perkinsus olseni comparative genomics.</title>
        <authorList>
            <person name="Bogema D.R."/>
        </authorList>
    </citation>
    <scope>NUCLEOTIDE SEQUENCE [LARGE SCALE GENOMIC DNA]</scope>
    <source>
        <strain evidence="2">ATCC PRA-205</strain>
    </source>
</reference>
<feature type="compositionally biased region" description="Low complexity" evidence="1">
    <location>
        <begin position="128"/>
        <end position="139"/>
    </location>
</feature>
<accession>A0A7J6Q5S8</accession>
<comment type="caution">
    <text evidence="2">The sequence shown here is derived from an EMBL/GenBank/DDBJ whole genome shotgun (WGS) entry which is preliminary data.</text>
</comment>
<feature type="region of interest" description="Disordered" evidence="1">
    <location>
        <begin position="84"/>
        <end position="115"/>
    </location>
</feature>
<gene>
    <name evidence="2" type="ORF">FOZ62_024298</name>
</gene>
<name>A0A7J6Q5S8_PEROL</name>
<dbReference type="AlphaFoldDB" id="A0A7J6Q5S8"/>
<protein>
    <submittedName>
        <fullName evidence="2">Uncharacterized protein</fullName>
    </submittedName>
</protein>
<evidence type="ECO:0000313" key="2">
    <source>
        <dbReference type="EMBL" id="KAF4703638.1"/>
    </source>
</evidence>